<evidence type="ECO:0000313" key="1">
    <source>
        <dbReference type="EMBL" id="EDC9468123.1"/>
    </source>
</evidence>
<dbReference type="EMBL" id="AALSOQ010000017">
    <property type="protein sequence ID" value="EDC9468123.1"/>
    <property type="molecule type" value="Genomic_DNA"/>
</dbReference>
<dbReference type="AlphaFoldDB" id="A0A2T9HX23"/>
<evidence type="ECO:0000313" key="3">
    <source>
        <dbReference type="EMBL" id="HAB1884741.1"/>
    </source>
</evidence>
<evidence type="ECO:0000313" key="2">
    <source>
        <dbReference type="EMBL" id="EDH7244594.1"/>
    </source>
</evidence>
<proteinExistence type="predicted"/>
<accession>A0A2T9HX23</accession>
<reference evidence="3" key="1">
    <citation type="journal article" date="2018" name="Genome Biol.">
        <title>SKESA: strategic k-mer extension for scrupulous assemblies.</title>
        <authorList>
            <person name="Souvorov A."/>
            <person name="Agarwala R."/>
            <person name="Lipman D.J."/>
        </authorList>
    </citation>
    <scope>NUCLEOTIDE SEQUENCE</scope>
    <source>
        <strain evidence="5">10-0327</strain>
        <strain evidence="3">Salmonella enterica</strain>
    </source>
</reference>
<dbReference type="EMBL" id="DAAWDN010000134">
    <property type="protein sequence ID" value="HAF7549132.1"/>
    <property type="molecule type" value="Genomic_DNA"/>
</dbReference>
<evidence type="ECO:0000313" key="4">
    <source>
        <dbReference type="EMBL" id="HAE1220569.1"/>
    </source>
</evidence>
<dbReference type="Pfam" id="PF08813">
    <property type="entry name" value="Phage_tail_3"/>
    <property type="match status" value="1"/>
</dbReference>
<evidence type="ECO:0000313" key="7">
    <source>
        <dbReference type="Proteomes" id="UP000245147"/>
    </source>
</evidence>
<reference evidence="6 7" key="2">
    <citation type="submission" date="2018-04" db="EMBL/GenBank/DDBJ databases">
        <title>Serotype diversity and antimicrobial resistance among Salmonella enterica isolated from patients at an equine referral hospital.</title>
        <authorList>
            <person name="Leon I.M."/>
            <person name="Lawhon S.D."/>
            <person name="Norman K.N."/>
            <person name="Threadgill D.S."/>
            <person name="Ohta N."/>
            <person name="Vinasco J."/>
            <person name="Scott H.M."/>
        </authorList>
    </citation>
    <scope>NUCLEOTIDE SEQUENCE [LARGE SCALE GENOMIC DNA]</scope>
    <source>
        <strain evidence="6 7">167</strain>
    </source>
</reference>
<dbReference type="EMBL" id="DAAFXG010000016">
    <property type="protein sequence ID" value="HAB1884741.1"/>
    <property type="molecule type" value="Genomic_DNA"/>
</dbReference>
<dbReference type="Proteomes" id="UP000245147">
    <property type="component" value="Unassembled WGS sequence"/>
</dbReference>
<reference evidence="2" key="3">
    <citation type="submission" date="2018-07" db="EMBL/GenBank/DDBJ databases">
        <authorList>
            <consortium name="PulseNet: The National Subtyping Network for Foodborne Disease Surveillance"/>
            <person name="Tarr C.L."/>
            <person name="Trees E."/>
            <person name="Katz L.S."/>
            <person name="Carleton-Romer H.A."/>
            <person name="Stroika S."/>
            <person name="Kucerova Z."/>
            <person name="Roache K.F."/>
            <person name="Sabol A.L."/>
            <person name="Besser J."/>
            <person name="Gerner-Smidt P."/>
        </authorList>
    </citation>
    <scope>NUCLEOTIDE SEQUENCE</scope>
    <source>
        <strain evidence="2">PNUSAS013764</strain>
    </source>
</reference>
<dbReference type="Gene3D" id="4.10.410.40">
    <property type="match status" value="1"/>
</dbReference>
<evidence type="ECO:0000313" key="6">
    <source>
        <dbReference type="EMBL" id="PVL89282.1"/>
    </source>
</evidence>
<dbReference type="InterPro" id="IPR014918">
    <property type="entry name" value="Phage_tail_3"/>
</dbReference>
<comment type="caution">
    <text evidence="6">The sequence shown here is derived from an EMBL/GenBank/DDBJ whole genome shotgun (WGS) entry which is preliminary data.</text>
</comment>
<reference evidence="5" key="4">
    <citation type="submission" date="2018-07" db="EMBL/GenBank/DDBJ databases">
        <authorList>
            <consortium name="NCBI Pathogen Detection Project"/>
        </authorList>
    </citation>
    <scope>NUCLEOTIDE SEQUENCE</scope>
    <source>
        <strain evidence="5">10-0327</strain>
        <strain evidence="3">Salmonella enterica</strain>
    </source>
</reference>
<evidence type="ECO:0008006" key="8">
    <source>
        <dbReference type="Google" id="ProtNLM"/>
    </source>
</evidence>
<dbReference type="EMBL" id="QDOG01000015">
    <property type="protein sequence ID" value="PVL89282.1"/>
    <property type="molecule type" value="Genomic_DNA"/>
</dbReference>
<dbReference type="EMBL" id="DAAQWY010000017">
    <property type="protein sequence ID" value="HAE1220569.1"/>
    <property type="molecule type" value="Genomic_DNA"/>
</dbReference>
<dbReference type="EMBL" id="AAMIOU010000008">
    <property type="protein sequence ID" value="EDH7244594.1"/>
    <property type="molecule type" value="Genomic_DNA"/>
</dbReference>
<protein>
    <recommendedName>
        <fullName evidence="8">Phage tail protein</fullName>
    </recommendedName>
</protein>
<evidence type="ECO:0000313" key="5">
    <source>
        <dbReference type="EMBL" id="HAF7549132.1"/>
    </source>
</evidence>
<reference evidence="1" key="5">
    <citation type="submission" date="2018-07" db="EMBL/GenBank/DDBJ databases">
        <authorList>
            <consortium name="GenomeTrakr network: Whole genome sequencing for foodborne pathogen traceback"/>
        </authorList>
    </citation>
    <scope>NUCLEOTIDE SEQUENCE</scope>
    <source>
        <strain evidence="1">ADRDL-16-8871</strain>
    </source>
</reference>
<organism evidence="6 7">
    <name type="scientific">Salmonella enterica subsp. enterica serovar Agona</name>
    <dbReference type="NCBI Taxonomy" id="58095"/>
    <lineage>
        <taxon>Bacteria</taxon>
        <taxon>Pseudomonadati</taxon>
        <taxon>Pseudomonadota</taxon>
        <taxon>Gammaproteobacteria</taxon>
        <taxon>Enterobacterales</taxon>
        <taxon>Enterobacteriaceae</taxon>
        <taxon>Salmonella</taxon>
    </lineage>
</organism>
<dbReference type="RefSeq" id="WP_023242759.1">
    <property type="nucleotide sequence ID" value="NZ_JAVGAW010000016.1"/>
</dbReference>
<gene>
    <name evidence="1" type="ORF">BH418_15615</name>
    <name evidence="6" type="ORF">C4792_21230</name>
    <name evidence="2" type="ORF">CBN47_06085</name>
    <name evidence="4" type="ORF">G2913_20895</name>
    <name evidence="5" type="ORF">G9257_004638</name>
    <name evidence="3" type="ORF">GBY78_20990</name>
</gene>
<name>A0A2T9HX23_SALET</name>
<sequence>MATMDIFAGANLTVEVGTHTPGSKTPTTDFEEIPEIGAFPTVGAENVVIDVVTYNNAYNRKLLGTKSVPDITLTVNYLPDNKIHQKLLELEENQQRAQFRITYYEDATHTQSYSITYVAFVSSSVTSGDKDQVVTRDFVLAVDGGPIESKVTVVPTP</sequence>